<dbReference type="Pfam" id="PF13193">
    <property type="entry name" value="AMP-binding_C"/>
    <property type="match status" value="1"/>
</dbReference>
<feature type="region of interest" description="Disordered" evidence="5">
    <location>
        <begin position="1"/>
        <end position="63"/>
    </location>
</feature>
<evidence type="ECO:0000313" key="8">
    <source>
        <dbReference type="EMBL" id="UPT22116.1"/>
    </source>
</evidence>
<evidence type="ECO:0000256" key="3">
    <source>
        <dbReference type="ARBA" id="ARBA00022741"/>
    </source>
</evidence>
<dbReference type="EMBL" id="CP051627">
    <property type="protein sequence ID" value="UPT22116.1"/>
    <property type="molecule type" value="Genomic_DNA"/>
</dbReference>
<accession>A0ABY4L5F7</accession>
<feature type="domain" description="AMP-binding enzyme C-terminal" evidence="7">
    <location>
        <begin position="512"/>
        <end position="589"/>
    </location>
</feature>
<dbReference type="Pfam" id="PF00501">
    <property type="entry name" value="AMP-binding"/>
    <property type="match status" value="1"/>
</dbReference>
<dbReference type="InterPro" id="IPR042099">
    <property type="entry name" value="ANL_N_sf"/>
</dbReference>
<evidence type="ECO:0000256" key="5">
    <source>
        <dbReference type="SAM" id="MobiDB-lite"/>
    </source>
</evidence>
<evidence type="ECO:0000313" key="9">
    <source>
        <dbReference type="Proteomes" id="UP000832041"/>
    </source>
</evidence>
<proteinExistence type="inferred from homology"/>
<sequence>MGHRDSGADHVTPFRGWCPGSLPEQDAPERQERPCRGDGDPAARPPSRAEHRGGDVTTGSATESYRRARDTLLRLSGDHRTAVETFRWPDLGPRFNWAVDWFDSYARDNDATALWIVEEDGSEAKYTFADMVHRSDQVAAWLAEQGVARGDRVLLMLGNQVELWETMLAVMKLGAVIMPTTTALGPADLVDRVTRGGARHVVTSAANTAKFAEVPGDYGRIVVDGDVAGWADYRAARAIAEPKVKHPETAPDDPLLLYFTSGTTSRPKLVRHTQASYPLGHLTTMYWLGLRPGDVHLNISSPGWAKHAWSCFFAPWIAEATVFVHNYSRFDAAALLEQIRRAGVTTFCAPPTVWRMLINADLSGGPGRLREVVAAGEPLNPEVIEQVRRAWGLTLRDGYGQTEMTAVVGNAPGSPVRPGSMGRPLPGCPVVLVDPRSGRPAEEGEICLDLSARPAMLMTGYQDDPERNAEAMEGGWYHTGDVARRDADGFITYIGRTDDVFKASDYKISPFELESVLIEHPAVAEAAVVPAPDPVRLAVPKAYVSLAPGHEPTRETALSILRHARENLAPFQRVRRLEFAELPKTVSGKIRRVELRRREEEFADGAAGAVPGEWRDDQFPELRR</sequence>
<evidence type="ECO:0000256" key="2">
    <source>
        <dbReference type="ARBA" id="ARBA00022598"/>
    </source>
</evidence>
<keyword evidence="2" id="KW-0436">Ligase</keyword>
<reference evidence="8 9" key="1">
    <citation type="submission" date="2020-04" db="EMBL/GenBank/DDBJ databases">
        <title>Thermobifida alba genome sequencing and assembly.</title>
        <authorList>
            <person name="Luzics S."/>
            <person name="Horvath B."/>
            <person name="Nagy I."/>
            <person name="Toth A."/>
            <person name="Nagy I."/>
            <person name="Kukolya J."/>
        </authorList>
    </citation>
    <scope>NUCLEOTIDE SEQUENCE [LARGE SCALE GENOMIC DNA]</scope>
    <source>
        <strain evidence="8 9">DSM 43795</strain>
    </source>
</reference>
<dbReference type="InterPro" id="IPR025110">
    <property type="entry name" value="AMP-bd_C"/>
</dbReference>
<dbReference type="InterPro" id="IPR000873">
    <property type="entry name" value="AMP-dep_synth/lig_dom"/>
</dbReference>
<dbReference type="SUPFAM" id="SSF56801">
    <property type="entry name" value="Acetyl-CoA synthetase-like"/>
    <property type="match status" value="1"/>
</dbReference>
<dbReference type="PANTHER" id="PTHR43605">
    <property type="entry name" value="ACYL-COENZYME A SYNTHETASE"/>
    <property type="match status" value="1"/>
</dbReference>
<dbReference type="InterPro" id="IPR045851">
    <property type="entry name" value="AMP-bd_C_sf"/>
</dbReference>
<gene>
    <name evidence="8" type="ORF">FOF52_15030</name>
</gene>
<dbReference type="Gene3D" id="3.30.300.30">
    <property type="match status" value="1"/>
</dbReference>
<keyword evidence="9" id="KW-1185">Reference proteome</keyword>
<keyword evidence="3" id="KW-0547">Nucleotide-binding</keyword>
<evidence type="ECO:0000259" key="7">
    <source>
        <dbReference type="Pfam" id="PF13193"/>
    </source>
</evidence>
<dbReference type="InterPro" id="IPR051087">
    <property type="entry name" value="Mitochondrial_ACSM"/>
</dbReference>
<feature type="compositionally biased region" description="Basic and acidic residues" evidence="5">
    <location>
        <begin position="27"/>
        <end position="54"/>
    </location>
</feature>
<feature type="domain" description="AMP-dependent synthetase/ligase" evidence="6">
    <location>
        <begin position="106"/>
        <end position="461"/>
    </location>
</feature>
<dbReference type="PANTHER" id="PTHR43605:SF10">
    <property type="entry name" value="ACYL-COA SYNTHETASE MEDIUM CHAIN FAMILY MEMBER 3"/>
    <property type="match status" value="1"/>
</dbReference>
<evidence type="ECO:0000259" key="6">
    <source>
        <dbReference type="Pfam" id="PF00501"/>
    </source>
</evidence>
<evidence type="ECO:0000256" key="1">
    <source>
        <dbReference type="ARBA" id="ARBA00006432"/>
    </source>
</evidence>
<organism evidence="8 9">
    <name type="scientific">Thermobifida alba</name>
    <name type="common">Thermomonospora alba</name>
    <dbReference type="NCBI Taxonomy" id="53522"/>
    <lineage>
        <taxon>Bacteria</taxon>
        <taxon>Bacillati</taxon>
        <taxon>Actinomycetota</taxon>
        <taxon>Actinomycetes</taxon>
        <taxon>Streptosporangiales</taxon>
        <taxon>Nocardiopsidaceae</taxon>
        <taxon>Thermobifida</taxon>
    </lineage>
</organism>
<dbReference type="Proteomes" id="UP000832041">
    <property type="component" value="Chromosome"/>
</dbReference>
<dbReference type="Gene3D" id="3.40.50.12780">
    <property type="entry name" value="N-terminal domain of ligase-like"/>
    <property type="match status" value="1"/>
</dbReference>
<comment type="similarity">
    <text evidence="1">Belongs to the ATP-dependent AMP-binding enzyme family.</text>
</comment>
<keyword evidence="4" id="KW-0067">ATP-binding</keyword>
<name>A0ABY4L5F7_THEAE</name>
<dbReference type="InterPro" id="IPR020845">
    <property type="entry name" value="AMP-binding_CS"/>
</dbReference>
<protein>
    <submittedName>
        <fullName evidence="8">AMP-binding protein</fullName>
    </submittedName>
</protein>
<evidence type="ECO:0000256" key="4">
    <source>
        <dbReference type="ARBA" id="ARBA00022840"/>
    </source>
</evidence>
<dbReference type="PROSITE" id="PS00455">
    <property type="entry name" value="AMP_BINDING"/>
    <property type="match status" value="1"/>
</dbReference>